<dbReference type="EMBL" id="VIIS01002228">
    <property type="protein sequence ID" value="KAF0286767.1"/>
    <property type="molecule type" value="Genomic_DNA"/>
</dbReference>
<dbReference type="AlphaFoldDB" id="A0A6A4USW6"/>
<proteinExistence type="predicted"/>
<name>A0A6A4USW6_AMPAM</name>
<keyword evidence="3" id="KW-1185">Reference proteome</keyword>
<evidence type="ECO:0000256" key="1">
    <source>
        <dbReference type="SAM" id="MobiDB-lite"/>
    </source>
</evidence>
<dbReference type="Proteomes" id="UP000440578">
    <property type="component" value="Unassembled WGS sequence"/>
</dbReference>
<organism evidence="2 3">
    <name type="scientific">Amphibalanus amphitrite</name>
    <name type="common">Striped barnacle</name>
    <name type="synonym">Balanus amphitrite</name>
    <dbReference type="NCBI Taxonomy" id="1232801"/>
    <lineage>
        <taxon>Eukaryota</taxon>
        <taxon>Metazoa</taxon>
        <taxon>Ecdysozoa</taxon>
        <taxon>Arthropoda</taxon>
        <taxon>Crustacea</taxon>
        <taxon>Multicrustacea</taxon>
        <taxon>Cirripedia</taxon>
        <taxon>Thoracica</taxon>
        <taxon>Thoracicalcarea</taxon>
        <taxon>Balanomorpha</taxon>
        <taxon>Balanoidea</taxon>
        <taxon>Balanidae</taxon>
        <taxon>Amphibalaninae</taxon>
        <taxon>Amphibalanus</taxon>
    </lineage>
</organism>
<sequence>MAALTSLALVGAVPMTAEEYDRSRLLPFVHQLLNSEIVRRVLSNWTPPPPPETADAATSVTEAELAVAAARGRIGPPPDLVTCHQVPPEVTDYRGASAGEPTPAQLQVRLERLQVVRRAAGRDRSPPGDVRHSPPPPPGPDWGTTLTPCLHEDAAEDADDEDSEDQQEGSRGGRWARRSGVGRELGAVADRLDAQRSLGAPNNAQSRRPKTPDEVTEVPGLTGGIASTAVTACGLAALGFLVRQMSSSDS</sequence>
<evidence type="ECO:0000313" key="3">
    <source>
        <dbReference type="Proteomes" id="UP000440578"/>
    </source>
</evidence>
<comment type="caution">
    <text evidence="2">The sequence shown here is derived from an EMBL/GenBank/DDBJ whole genome shotgun (WGS) entry which is preliminary data.</text>
</comment>
<feature type="region of interest" description="Disordered" evidence="1">
    <location>
        <begin position="119"/>
        <end position="221"/>
    </location>
</feature>
<reference evidence="2 3" key="1">
    <citation type="submission" date="2019-07" db="EMBL/GenBank/DDBJ databases">
        <title>Draft genome assembly of a fouling barnacle, Amphibalanus amphitrite (Darwin, 1854): The first reference genome for Thecostraca.</title>
        <authorList>
            <person name="Kim W."/>
        </authorList>
    </citation>
    <scope>NUCLEOTIDE SEQUENCE [LARGE SCALE GENOMIC DNA]</scope>
    <source>
        <strain evidence="2">SNU_AA5</strain>
        <tissue evidence="2">Soma without cirri and trophi</tissue>
    </source>
</reference>
<feature type="compositionally biased region" description="Basic and acidic residues" evidence="1">
    <location>
        <begin position="119"/>
        <end position="132"/>
    </location>
</feature>
<gene>
    <name evidence="2" type="ORF">FJT64_014705</name>
</gene>
<dbReference type="OrthoDB" id="6403587at2759"/>
<feature type="compositionally biased region" description="Acidic residues" evidence="1">
    <location>
        <begin position="154"/>
        <end position="167"/>
    </location>
</feature>
<accession>A0A6A4USW6</accession>
<evidence type="ECO:0000313" key="2">
    <source>
        <dbReference type="EMBL" id="KAF0286767.1"/>
    </source>
</evidence>
<protein>
    <submittedName>
        <fullName evidence="2">Uncharacterized protein</fullName>
    </submittedName>
</protein>